<dbReference type="SUPFAM" id="SSF103473">
    <property type="entry name" value="MFS general substrate transporter"/>
    <property type="match status" value="1"/>
</dbReference>
<accession>A0A158IHK0</accession>
<dbReference type="Pfam" id="PF01564">
    <property type="entry name" value="Spermine_synth"/>
    <property type="match status" value="1"/>
</dbReference>
<keyword evidence="5" id="KW-1133">Transmembrane helix</keyword>
<feature type="transmembrane region" description="Helical" evidence="5">
    <location>
        <begin position="328"/>
        <end position="350"/>
    </location>
</feature>
<feature type="transmembrane region" description="Helical" evidence="5">
    <location>
        <begin position="252"/>
        <end position="273"/>
    </location>
</feature>
<dbReference type="SUPFAM" id="SSF53335">
    <property type="entry name" value="S-adenosyl-L-methionine-dependent methyltransferases"/>
    <property type="match status" value="1"/>
</dbReference>
<evidence type="ECO:0000256" key="5">
    <source>
        <dbReference type="SAM" id="Phobius"/>
    </source>
</evidence>
<feature type="transmembrane region" description="Helical" evidence="5">
    <location>
        <begin position="399"/>
        <end position="420"/>
    </location>
</feature>
<dbReference type="GO" id="GO:0006596">
    <property type="term" value="P:polyamine biosynthetic process"/>
    <property type="evidence" value="ECO:0007669"/>
    <property type="project" value="UniProtKB-UniRule"/>
</dbReference>
<protein>
    <submittedName>
        <fullName evidence="7">Spermidine synthase</fullName>
    </submittedName>
</protein>
<keyword evidence="5" id="KW-0812">Transmembrane</keyword>
<keyword evidence="8" id="KW-1185">Reference proteome</keyword>
<feature type="transmembrane region" description="Helical" evidence="5">
    <location>
        <begin position="33"/>
        <end position="52"/>
    </location>
</feature>
<evidence type="ECO:0000256" key="1">
    <source>
        <dbReference type="ARBA" id="ARBA00007867"/>
    </source>
</evidence>
<dbReference type="OrthoDB" id="5516475at2"/>
<comment type="similarity">
    <text evidence="1">Belongs to the spermidine/spermine synthase family.</text>
</comment>
<dbReference type="Proteomes" id="UP000054977">
    <property type="component" value="Unassembled WGS sequence"/>
</dbReference>
<keyword evidence="5" id="KW-0472">Membrane</keyword>
<comment type="caution">
    <text evidence="4">Lacks conserved residue(s) required for the propagation of feature annotation.</text>
</comment>
<organism evidence="7 8">
    <name type="scientific">Caballeronia humi</name>
    <dbReference type="NCBI Taxonomy" id="326474"/>
    <lineage>
        <taxon>Bacteria</taxon>
        <taxon>Pseudomonadati</taxon>
        <taxon>Pseudomonadota</taxon>
        <taxon>Betaproteobacteria</taxon>
        <taxon>Burkholderiales</taxon>
        <taxon>Burkholderiaceae</taxon>
        <taxon>Caballeronia</taxon>
    </lineage>
</organism>
<feature type="transmembrane region" description="Helical" evidence="5">
    <location>
        <begin position="427"/>
        <end position="445"/>
    </location>
</feature>
<feature type="transmembrane region" description="Helical" evidence="5">
    <location>
        <begin position="170"/>
        <end position="188"/>
    </location>
</feature>
<feature type="transmembrane region" description="Helical" evidence="5">
    <location>
        <begin position="285"/>
        <end position="308"/>
    </location>
</feature>
<reference evidence="7" key="1">
    <citation type="submission" date="2016-01" db="EMBL/GenBank/DDBJ databases">
        <authorList>
            <person name="Peeters C."/>
        </authorList>
    </citation>
    <scope>NUCLEOTIDE SEQUENCE [LARGE SCALE GENOMIC DNA]</scope>
    <source>
        <strain evidence="7">LMG 22934</strain>
    </source>
</reference>
<dbReference type="InterPro" id="IPR029063">
    <property type="entry name" value="SAM-dependent_MTases_sf"/>
</dbReference>
<feature type="domain" description="PABS" evidence="6">
    <location>
        <begin position="448"/>
        <end position="692"/>
    </location>
</feature>
<dbReference type="InterPro" id="IPR036259">
    <property type="entry name" value="MFS_trans_sf"/>
</dbReference>
<dbReference type="PROSITE" id="PS51006">
    <property type="entry name" value="PABS_2"/>
    <property type="match status" value="1"/>
</dbReference>
<dbReference type="NCBIfam" id="NF037959">
    <property type="entry name" value="MFS_SpdSyn"/>
    <property type="match status" value="2"/>
</dbReference>
<dbReference type="RefSeq" id="WP_125474188.1">
    <property type="nucleotide sequence ID" value="NZ_FCNW02000033.1"/>
</dbReference>
<evidence type="ECO:0000256" key="2">
    <source>
        <dbReference type="ARBA" id="ARBA00022679"/>
    </source>
</evidence>
<evidence type="ECO:0000259" key="6">
    <source>
        <dbReference type="PROSITE" id="PS51006"/>
    </source>
</evidence>
<dbReference type="STRING" id="326474.AWB65_04841"/>
<dbReference type="InterPro" id="IPR030374">
    <property type="entry name" value="PABS"/>
</dbReference>
<evidence type="ECO:0000313" key="7">
    <source>
        <dbReference type="EMBL" id="SAL56035.1"/>
    </source>
</evidence>
<proteinExistence type="inferred from homology"/>
<dbReference type="AlphaFoldDB" id="A0A158IHK0"/>
<gene>
    <name evidence="7" type="ORF">AWB65_04841</name>
</gene>
<dbReference type="GO" id="GO:0016740">
    <property type="term" value="F:transferase activity"/>
    <property type="evidence" value="ECO:0007669"/>
    <property type="project" value="UniProtKB-UniRule"/>
</dbReference>
<sequence>MLLLFASGAAALIYQVLWIKQLALVVGVDVQAVTTGVSAFFAGLALGGWVFGRIADRSLRPLRLYAVLEVVALALALCGTFALAHAAASFAMLQSHVGALAWVLPFALVGLPAVAMGGTLPVLLRAVEPRAGGIGGAGGRLYAANTAGAIAGALLPTFVLIPWLGVQGSAFSAAVLNAIAAGGAVLLARGRTDADGDAASGDHVISAAASPDKGSANPPLLPITLYAIAGGIALGYEVIWSQAIVQFISTRSFAFSIVLATYLCGLVLGSAVVSRRVDRVRDPWGAFALLIASAGLAAMMAIALLGGWLISWQGYVSSAVLSATGNLLAAMCTSFAVAALCIIFVPTLLLGAAFPFALRLTVDHRRVGRDVGALVAMNTAGGIAGTLLAGFVLVPWLGLVHSLAALAVAACAVGLVAVLCGPGTRRASRFAVGSLAVFAACAAIFTPSGRLAALLSAARGGTLVHYEESAGGTVAVVEQTSGTHRFKRLYIQGVSNSGDTMTSLRYMRLQALLPLIIHRDAPRSALVIGLGTGITGGALLTYPGLDKRVVAELLPAVARAASQFSGNYGMSTDPRIDVRLRDGRRELLQSAERYDLITLEPPPPSAAGVVNLYSTDFYRLAAARLQPGGIVAQWLPLPTQNEDDTRALIQSFIQVFPHASLWTTELHEMMLVGSMTPIGLDVSRISARFAQPAVSKALGEVGIASPAALMATWVTDRAGLAYYVADTPPVTDDVPRIEYAPWVRRAAFPATLARLMALQTEPPLTGGDDAFRAAMQRERDTLRTFYGAGLAAYRGDREAWARDVERVMSTDGSNPYYRWFVGEAR</sequence>
<dbReference type="PANTHER" id="PTHR43317">
    <property type="entry name" value="THERMOSPERMINE SYNTHASE ACAULIS5"/>
    <property type="match status" value="1"/>
</dbReference>
<feature type="transmembrane region" description="Helical" evidence="5">
    <location>
        <begin position="64"/>
        <end position="87"/>
    </location>
</feature>
<feature type="transmembrane region" description="Helical" evidence="5">
    <location>
        <begin position="141"/>
        <end position="164"/>
    </location>
</feature>
<evidence type="ECO:0000256" key="3">
    <source>
        <dbReference type="ARBA" id="ARBA00023115"/>
    </source>
</evidence>
<feature type="transmembrane region" description="Helical" evidence="5">
    <location>
        <begin position="99"/>
        <end position="120"/>
    </location>
</feature>
<feature type="transmembrane region" description="Helical" evidence="5">
    <location>
        <begin position="220"/>
        <end position="240"/>
    </location>
</feature>
<evidence type="ECO:0000256" key="4">
    <source>
        <dbReference type="PROSITE-ProRule" id="PRU00354"/>
    </source>
</evidence>
<feature type="transmembrane region" description="Helical" evidence="5">
    <location>
        <begin position="371"/>
        <end position="393"/>
    </location>
</feature>
<evidence type="ECO:0000313" key="8">
    <source>
        <dbReference type="Proteomes" id="UP000054977"/>
    </source>
</evidence>
<name>A0A158IHK0_9BURK</name>
<dbReference type="PANTHER" id="PTHR43317:SF1">
    <property type="entry name" value="THERMOSPERMINE SYNTHASE ACAULIS5"/>
    <property type="match status" value="1"/>
</dbReference>
<dbReference type="EMBL" id="FCNW02000033">
    <property type="protein sequence ID" value="SAL56035.1"/>
    <property type="molecule type" value="Genomic_DNA"/>
</dbReference>
<keyword evidence="3 4" id="KW-0620">Polyamine biosynthesis</keyword>
<comment type="caution">
    <text evidence="7">The sequence shown here is derived from an EMBL/GenBank/DDBJ whole genome shotgun (WGS) entry which is preliminary data.</text>
</comment>
<keyword evidence="2 4" id="KW-0808">Transferase</keyword>
<dbReference type="Gene3D" id="3.40.50.150">
    <property type="entry name" value="Vaccinia Virus protein VP39"/>
    <property type="match status" value="1"/>
</dbReference>